<feature type="compositionally biased region" description="Low complexity" evidence="1">
    <location>
        <begin position="122"/>
        <end position="135"/>
    </location>
</feature>
<keyword evidence="3" id="KW-1185">Reference proteome</keyword>
<reference evidence="2 3" key="1">
    <citation type="journal article" date="2014" name="Nature">
        <title>The genome of the recently domesticated crop plant sugar beet (Beta vulgaris).</title>
        <authorList>
            <person name="Dohm J.C."/>
            <person name="Minoche A.E."/>
            <person name="Holtgrawe D."/>
            <person name="Capella-Gutierrez S."/>
            <person name="Zakrzewski F."/>
            <person name="Tafer H."/>
            <person name="Rupp O."/>
            <person name="Sorensen T.R."/>
            <person name="Stracke R."/>
            <person name="Reinhardt R."/>
            <person name="Goesmann A."/>
            <person name="Kraft T."/>
            <person name="Schulz B."/>
            <person name="Stadler P.F."/>
            <person name="Schmidt T."/>
            <person name="Gabaldon T."/>
            <person name="Lehrach H."/>
            <person name="Weisshaar B."/>
            <person name="Himmelbauer H."/>
        </authorList>
    </citation>
    <scope>NUCLEOTIDE SEQUENCE [LARGE SCALE GENOMIC DNA]</scope>
    <source>
        <tissue evidence="2">Taproot</tissue>
    </source>
</reference>
<organism evidence="2 3">
    <name type="scientific">Beta vulgaris subsp. vulgaris</name>
    <name type="common">Beet</name>
    <dbReference type="NCBI Taxonomy" id="3555"/>
    <lineage>
        <taxon>Eukaryota</taxon>
        <taxon>Viridiplantae</taxon>
        <taxon>Streptophyta</taxon>
        <taxon>Embryophyta</taxon>
        <taxon>Tracheophyta</taxon>
        <taxon>Spermatophyta</taxon>
        <taxon>Magnoliopsida</taxon>
        <taxon>eudicotyledons</taxon>
        <taxon>Gunneridae</taxon>
        <taxon>Pentapetalae</taxon>
        <taxon>Caryophyllales</taxon>
        <taxon>Chenopodiaceae</taxon>
        <taxon>Betoideae</taxon>
        <taxon>Beta</taxon>
    </lineage>
</organism>
<evidence type="ECO:0000256" key="1">
    <source>
        <dbReference type="SAM" id="MobiDB-lite"/>
    </source>
</evidence>
<protein>
    <submittedName>
        <fullName evidence="2">Uncharacterized protein</fullName>
    </submittedName>
</protein>
<evidence type="ECO:0000313" key="2">
    <source>
        <dbReference type="EMBL" id="KMS94200.1"/>
    </source>
</evidence>
<feature type="non-terminal residue" evidence="2">
    <location>
        <position position="1"/>
    </location>
</feature>
<accession>A0A0J8DTT4</accession>
<dbReference type="Proteomes" id="UP000035740">
    <property type="component" value="Unassembled WGS sequence"/>
</dbReference>
<proteinExistence type="predicted"/>
<feature type="compositionally biased region" description="Low complexity" evidence="1">
    <location>
        <begin position="67"/>
        <end position="81"/>
    </location>
</feature>
<dbReference type="AlphaFoldDB" id="A0A0J8DTT4"/>
<dbReference type="Gramene" id="KMS94200">
    <property type="protein sequence ID" value="KMS94200"/>
    <property type="gene ID" value="BVRB_023800"/>
</dbReference>
<evidence type="ECO:0000313" key="3">
    <source>
        <dbReference type="Proteomes" id="UP000035740"/>
    </source>
</evidence>
<dbReference type="EMBL" id="KQ095367">
    <property type="protein sequence ID" value="KMS94200.1"/>
    <property type="molecule type" value="Genomic_DNA"/>
</dbReference>
<gene>
    <name evidence="2" type="ORF">BVRB_023800</name>
</gene>
<sequence>SADPNYESVDRAKEASEEAVFHDDCSNFSADFFKIKKSVSMSSLTDPVPTPVTKPPITGAPTKGSLTSMSSSAMTTSAAIKARAKTKARKQALEASKVTTETSSDSKHVKVPTLPTRFIGNVSSVKSPKSSHSSSIPNGKKR</sequence>
<feature type="region of interest" description="Disordered" evidence="1">
    <location>
        <begin position="42"/>
        <end position="142"/>
    </location>
</feature>
<name>A0A0J8DTT4_BETVV</name>